<keyword evidence="4" id="KW-0677">Repeat</keyword>
<comment type="subcellular location">
    <subcellularLocation>
        <location evidence="1">Membrane</location>
    </subcellularLocation>
</comment>
<name>A0ABS8VEU8_DATST</name>
<dbReference type="InterPro" id="IPR001245">
    <property type="entry name" value="Ser-Thr/Tyr_kinase_cat_dom"/>
</dbReference>
<dbReference type="InterPro" id="IPR046959">
    <property type="entry name" value="PRK1-6/SRF4-like"/>
</dbReference>
<evidence type="ECO:0000256" key="6">
    <source>
        <dbReference type="ARBA" id="ARBA00023136"/>
    </source>
</evidence>
<dbReference type="InterPro" id="IPR013210">
    <property type="entry name" value="LRR_N_plant-typ"/>
</dbReference>
<feature type="compositionally biased region" description="Polar residues" evidence="7">
    <location>
        <begin position="704"/>
        <end position="713"/>
    </location>
</feature>
<gene>
    <name evidence="11" type="ORF">HAX54_034285</name>
</gene>
<reference evidence="11 12" key="1">
    <citation type="journal article" date="2021" name="BMC Genomics">
        <title>Datura genome reveals duplications of psychoactive alkaloid biosynthetic genes and high mutation rate following tissue culture.</title>
        <authorList>
            <person name="Rajewski A."/>
            <person name="Carter-House D."/>
            <person name="Stajich J."/>
            <person name="Litt A."/>
        </authorList>
    </citation>
    <scope>NUCLEOTIDE SEQUENCE [LARGE SCALE GENOMIC DNA]</scope>
    <source>
        <strain evidence="11">AR-01</strain>
    </source>
</reference>
<evidence type="ECO:0000256" key="7">
    <source>
        <dbReference type="SAM" id="MobiDB-lite"/>
    </source>
</evidence>
<keyword evidence="6 8" id="KW-0472">Membrane</keyword>
<keyword evidence="9" id="KW-0732">Signal</keyword>
<dbReference type="InterPro" id="IPR011009">
    <property type="entry name" value="Kinase-like_dom_sf"/>
</dbReference>
<keyword evidence="3 8" id="KW-0812">Transmembrane</keyword>
<dbReference type="Pfam" id="PF08263">
    <property type="entry name" value="LRRNT_2"/>
    <property type="match status" value="1"/>
</dbReference>
<dbReference type="EMBL" id="JACEIK010004419">
    <property type="protein sequence ID" value="MCD9645407.1"/>
    <property type="molecule type" value="Genomic_DNA"/>
</dbReference>
<dbReference type="Pfam" id="PF13855">
    <property type="entry name" value="LRR_8"/>
    <property type="match status" value="1"/>
</dbReference>
<dbReference type="SUPFAM" id="SSF56112">
    <property type="entry name" value="Protein kinase-like (PK-like)"/>
    <property type="match status" value="1"/>
</dbReference>
<keyword evidence="5 8" id="KW-1133">Transmembrane helix</keyword>
<evidence type="ECO:0000256" key="1">
    <source>
        <dbReference type="ARBA" id="ARBA00004370"/>
    </source>
</evidence>
<proteinExistence type="predicted"/>
<dbReference type="Gene3D" id="3.30.200.20">
    <property type="entry name" value="Phosphorylase Kinase, domain 1"/>
    <property type="match status" value="1"/>
</dbReference>
<feature type="region of interest" description="Disordered" evidence="7">
    <location>
        <begin position="691"/>
        <end position="713"/>
    </location>
</feature>
<evidence type="ECO:0000313" key="12">
    <source>
        <dbReference type="Proteomes" id="UP000823775"/>
    </source>
</evidence>
<evidence type="ECO:0000256" key="5">
    <source>
        <dbReference type="ARBA" id="ARBA00022989"/>
    </source>
</evidence>
<evidence type="ECO:0000259" key="10">
    <source>
        <dbReference type="PROSITE" id="PS50011"/>
    </source>
</evidence>
<dbReference type="PANTHER" id="PTHR48007">
    <property type="entry name" value="LEUCINE-RICH REPEAT RECEPTOR-LIKE PROTEIN KINASE PXC1"/>
    <property type="match status" value="1"/>
</dbReference>
<dbReference type="Proteomes" id="UP000823775">
    <property type="component" value="Unassembled WGS sequence"/>
</dbReference>
<evidence type="ECO:0000256" key="9">
    <source>
        <dbReference type="SAM" id="SignalP"/>
    </source>
</evidence>
<evidence type="ECO:0000256" key="3">
    <source>
        <dbReference type="ARBA" id="ARBA00022692"/>
    </source>
</evidence>
<dbReference type="PROSITE" id="PS50011">
    <property type="entry name" value="PROTEIN_KINASE_DOM"/>
    <property type="match status" value="1"/>
</dbReference>
<feature type="compositionally biased region" description="Basic and acidic residues" evidence="7">
    <location>
        <begin position="691"/>
        <end position="701"/>
    </location>
</feature>
<organism evidence="11 12">
    <name type="scientific">Datura stramonium</name>
    <name type="common">Jimsonweed</name>
    <name type="synonym">Common thornapple</name>
    <dbReference type="NCBI Taxonomy" id="4076"/>
    <lineage>
        <taxon>Eukaryota</taxon>
        <taxon>Viridiplantae</taxon>
        <taxon>Streptophyta</taxon>
        <taxon>Embryophyta</taxon>
        <taxon>Tracheophyta</taxon>
        <taxon>Spermatophyta</taxon>
        <taxon>Magnoliopsida</taxon>
        <taxon>eudicotyledons</taxon>
        <taxon>Gunneridae</taxon>
        <taxon>Pentapetalae</taxon>
        <taxon>asterids</taxon>
        <taxon>lamiids</taxon>
        <taxon>Solanales</taxon>
        <taxon>Solanaceae</taxon>
        <taxon>Solanoideae</taxon>
        <taxon>Datureae</taxon>
        <taxon>Datura</taxon>
    </lineage>
</organism>
<dbReference type="Gene3D" id="3.80.10.10">
    <property type="entry name" value="Ribonuclease Inhibitor"/>
    <property type="match status" value="1"/>
</dbReference>
<dbReference type="SUPFAM" id="SSF52058">
    <property type="entry name" value="L domain-like"/>
    <property type="match status" value="1"/>
</dbReference>
<evidence type="ECO:0000256" key="2">
    <source>
        <dbReference type="ARBA" id="ARBA00022614"/>
    </source>
</evidence>
<sequence length="713" mass="77123">MSLLLLLAVVLLSILVNFSSFANGDTDPSDASVLRVLYTSLNSPGQLTRWSANGGDPCGEPWTGITCSGNKVTEIKISGLALSGSMGFQLDRLKSVTNFDISNNNMGSQLPFQLPPNVQRLNLAASGFNGGLPYSISQMTSLQYLNVSHNQIQGSVTVLFDSLSALNTLDFSFNSMTGNLPQSFQSLTSMNKMYLQNNQFTGTIDVLANLPLGNLNVENNQFTGWIPDRLKGIVQSNGNSWSSGSAPPPPPGTPPANNPNGNHKSRGNGSSLGSDGGGKSGIGGGGIAGIVICILVVGAIVAFFIIKKRSRRLSTDVEKLDNQPFAPLTSQEVQDVKPYQTSSAVSMSTFETPTAVNLRPPPIDRLKSFDEVDISPKPIVPPKKINTAQIRATQYSIADLQIATDSFNVENLIGEGSIGRVYCAQFDDGKVLAVKKINSSALQNPEDFLNIVSEISQLRHPNIIELVGYCSEHGQYLLVNEFHKNGSLHDFLHLPDEDSKPLAWNSRVKIALGAARAIEYLHEVRSPSLVHKNIKSANILLDLELNPHLSDSGLANLIHDADQALNHNTGSGYGAPEVAMYGQCTIKSDVYSFGVVMLELLTGRKPFDSARPRSEQSLVRWATPQLHDIDALAKMVDPALKGLYPVKSISRFADVIALCVQPEPEFRPPMSEVVEALVRLVQRANMSKRTYSIDRGSRGETDAQDNQPTSVPM</sequence>
<dbReference type="Gene3D" id="1.10.510.10">
    <property type="entry name" value="Transferase(Phosphotransferase) domain 1"/>
    <property type="match status" value="1"/>
</dbReference>
<feature type="signal peptide" evidence="9">
    <location>
        <begin position="1"/>
        <end position="24"/>
    </location>
</feature>
<accession>A0ABS8VEU8</accession>
<feature type="region of interest" description="Disordered" evidence="7">
    <location>
        <begin position="237"/>
        <end position="277"/>
    </location>
</feature>
<keyword evidence="12" id="KW-1185">Reference proteome</keyword>
<feature type="transmembrane region" description="Helical" evidence="8">
    <location>
        <begin position="282"/>
        <end position="306"/>
    </location>
</feature>
<dbReference type="InterPro" id="IPR032675">
    <property type="entry name" value="LRR_dom_sf"/>
</dbReference>
<feature type="domain" description="Protein kinase" evidence="10">
    <location>
        <begin position="407"/>
        <end position="680"/>
    </location>
</feature>
<dbReference type="InterPro" id="IPR000719">
    <property type="entry name" value="Prot_kinase_dom"/>
</dbReference>
<evidence type="ECO:0000256" key="8">
    <source>
        <dbReference type="SAM" id="Phobius"/>
    </source>
</evidence>
<evidence type="ECO:0000313" key="11">
    <source>
        <dbReference type="EMBL" id="MCD9645407.1"/>
    </source>
</evidence>
<protein>
    <recommendedName>
        <fullName evidence="10">Protein kinase domain-containing protein</fullName>
    </recommendedName>
</protein>
<comment type="caution">
    <text evidence="11">The sequence shown here is derived from an EMBL/GenBank/DDBJ whole genome shotgun (WGS) entry which is preliminary data.</text>
</comment>
<feature type="compositionally biased region" description="Low complexity" evidence="7">
    <location>
        <begin position="258"/>
        <end position="273"/>
    </location>
</feature>
<dbReference type="Pfam" id="PF07714">
    <property type="entry name" value="PK_Tyr_Ser-Thr"/>
    <property type="match status" value="1"/>
</dbReference>
<dbReference type="InterPro" id="IPR001611">
    <property type="entry name" value="Leu-rich_rpt"/>
</dbReference>
<evidence type="ECO:0000256" key="4">
    <source>
        <dbReference type="ARBA" id="ARBA00022737"/>
    </source>
</evidence>
<feature type="chain" id="PRO_5046466309" description="Protein kinase domain-containing protein" evidence="9">
    <location>
        <begin position="25"/>
        <end position="713"/>
    </location>
</feature>
<keyword evidence="2" id="KW-0433">Leucine-rich repeat</keyword>
<dbReference type="PANTHER" id="PTHR48007:SF13">
    <property type="entry name" value="PROTEIN STRUBBELIG-RECEPTOR FAMILY 4"/>
    <property type="match status" value="1"/>
</dbReference>
<feature type="compositionally biased region" description="Pro residues" evidence="7">
    <location>
        <begin position="246"/>
        <end position="257"/>
    </location>
</feature>